<name>A0A128FAN3_9GAMM</name>
<dbReference type="InterPro" id="IPR000182">
    <property type="entry name" value="GNAT_dom"/>
</dbReference>
<evidence type="ECO:0000259" key="1">
    <source>
        <dbReference type="Pfam" id="PF13508"/>
    </source>
</evidence>
<keyword evidence="3" id="KW-1185">Reference proteome</keyword>
<evidence type="ECO:0000313" key="2">
    <source>
        <dbReference type="EMBL" id="CZF83351.1"/>
    </source>
</evidence>
<protein>
    <recommendedName>
        <fullName evidence="1">N-acetyltransferase domain-containing protein</fullName>
    </recommendedName>
</protein>
<dbReference type="GO" id="GO:0016747">
    <property type="term" value="F:acyltransferase activity, transferring groups other than amino-acyl groups"/>
    <property type="evidence" value="ECO:0007669"/>
    <property type="project" value="InterPro"/>
</dbReference>
<organism evidence="2 3">
    <name type="scientific">Grimontia marina</name>
    <dbReference type="NCBI Taxonomy" id="646534"/>
    <lineage>
        <taxon>Bacteria</taxon>
        <taxon>Pseudomonadati</taxon>
        <taxon>Pseudomonadota</taxon>
        <taxon>Gammaproteobacteria</taxon>
        <taxon>Vibrionales</taxon>
        <taxon>Vibrionaceae</taxon>
        <taxon>Grimontia</taxon>
    </lineage>
</organism>
<proteinExistence type="predicted"/>
<dbReference type="Pfam" id="PF13508">
    <property type="entry name" value="Acetyltransf_7"/>
    <property type="match status" value="1"/>
</dbReference>
<dbReference type="RefSeq" id="WP_062710368.1">
    <property type="nucleotide sequence ID" value="NZ_CAWRCI010000022.1"/>
</dbReference>
<reference evidence="3" key="1">
    <citation type="submission" date="2016-02" db="EMBL/GenBank/DDBJ databases">
        <authorList>
            <person name="Rodrigo-Torres Lidia"/>
            <person name="Arahal R.David."/>
        </authorList>
    </citation>
    <scope>NUCLEOTIDE SEQUENCE [LARGE SCALE GENOMIC DNA]</scope>
    <source>
        <strain evidence="3">CECT 8713</strain>
    </source>
</reference>
<feature type="domain" description="N-acetyltransferase" evidence="1">
    <location>
        <begin position="33"/>
        <end position="109"/>
    </location>
</feature>
<evidence type="ECO:0000313" key="3">
    <source>
        <dbReference type="Proteomes" id="UP000073601"/>
    </source>
</evidence>
<dbReference type="OrthoDB" id="7845888at2"/>
<accession>A0A128FAN3</accession>
<dbReference type="InterPro" id="IPR016181">
    <property type="entry name" value="Acyl_CoA_acyltransferase"/>
</dbReference>
<dbReference type="SUPFAM" id="SSF55729">
    <property type="entry name" value="Acyl-CoA N-acyltransferases (Nat)"/>
    <property type="match status" value="1"/>
</dbReference>
<dbReference type="Gene3D" id="3.40.630.30">
    <property type="match status" value="1"/>
</dbReference>
<dbReference type="EMBL" id="FIZY01000022">
    <property type="protein sequence ID" value="CZF83351.1"/>
    <property type="molecule type" value="Genomic_DNA"/>
</dbReference>
<sequence length="145" mass="16827">MADTRYALLDPLRFPLVARFYKTHYPAGKPKKDEIIWTAENSSGLFGSVRFRQFHDFQLLTGMLIAPEQRGKKQGEAFLNAVQTQIQTKACYCLAYRYLEKLYKEAGFEVIEVSNLPEELRGRYQSYCNSGKDLIPMRHNSMSQF</sequence>
<dbReference type="AlphaFoldDB" id="A0A128FAN3"/>
<dbReference type="Proteomes" id="UP000073601">
    <property type="component" value="Unassembled WGS sequence"/>
</dbReference>
<gene>
    <name evidence="2" type="ORF">GMA8713_02618</name>
</gene>